<protein>
    <submittedName>
        <fullName evidence="1">Charged protein</fullName>
    </submittedName>
</protein>
<name>A0A2L0T7H0_9VIRU</name>
<organism evidence="1">
    <name type="scientific">Tobacco mosaic virus</name>
    <dbReference type="NCBI Taxonomy" id="12242"/>
    <lineage>
        <taxon>Viruses</taxon>
        <taxon>Riboviria</taxon>
        <taxon>Orthornavirae</taxon>
        <taxon>Kitrinoviricota</taxon>
        <taxon>Alsuviricetes</taxon>
        <taxon>Martellivirales</taxon>
        <taxon>Virgaviridae</taxon>
        <taxon>Tobamovirus</taxon>
        <taxon>Tobamovirus tabaci</taxon>
    </lineage>
</organism>
<evidence type="ECO:0000313" key="1">
    <source>
        <dbReference type="EMBL" id="AUZ62372.1"/>
    </source>
</evidence>
<accession>A0A2L0T7H0</accession>
<proteinExistence type="predicted"/>
<reference evidence="1" key="1">
    <citation type="submission" date="2017-11" db="EMBL/GenBank/DDBJ databases">
        <title>Development of infectious clone and RNA hybridization detection system for tobacco mosaic virus Shenyang isolate.</title>
        <authorList>
            <person name="An M."/>
            <person name="Dong Y."/>
            <person name="Wang G."/>
            <person name="Wu Y."/>
        </authorList>
    </citation>
    <scope>NUCLEOTIDE SEQUENCE</scope>
    <source>
        <strain evidence="1">Shenyang</strain>
    </source>
</reference>
<dbReference type="EMBL" id="MG516107">
    <property type="protein sequence ID" value="AUZ62372.1"/>
    <property type="molecule type" value="Genomic_RNA"/>
</dbReference>
<sequence length="40" mass="4860">MMIRRLLSPNRIRFKYVLQYHYSISVRVLVISVGRPNRIN</sequence>